<sequence length="213" mass="23545">MIGVELFREGHVPLDILVPARTTNEYTYNFTNDMFPISSAREELYEPDLSLRHKPSPQFLSSSATAPLVTQQTRVLYEIPGFPGVLEDGRWTARHPFVQTYLVNLGNIYASATGFTGGSTSRGEAARDVYGCTEVGRVEDVGEVIGTHLSCATAEIVFTLSALEVVDRIRHPAHFALWGETVRERTAVVVKRIQAILSFHQSPGIAGLRRRGE</sequence>
<dbReference type="Proteomes" id="UP000076727">
    <property type="component" value="Unassembled WGS sequence"/>
</dbReference>
<name>A0A165NM59_9APHY</name>
<proteinExistence type="predicted"/>
<reference evidence="1 2" key="1">
    <citation type="journal article" date="2016" name="Mol. Biol. Evol.">
        <title>Comparative Genomics of Early-Diverging Mushroom-Forming Fungi Provides Insights into the Origins of Lignocellulose Decay Capabilities.</title>
        <authorList>
            <person name="Nagy L.G."/>
            <person name="Riley R."/>
            <person name="Tritt A."/>
            <person name="Adam C."/>
            <person name="Daum C."/>
            <person name="Floudas D."/>
            <person name="Sun H."/>
            <person name="Yadav J.S."/>
            <person name="Pangilinan J."/>
            <person name="Larsson K.H."/>
            <person name="Matsuura K."/>
            <person name="Barry K."/>
            <person name="Labutti K."/>
            <person name="Kuo R."/>
            <person name="Ohm R.A."/>
            <person name="Bhattacharya S.S."/>
            <person name="Shirouzu T."/>
            <person name="Yoshinaga Y."/>
            <person name="Martin F.M."/>
            <person name="Grigoriev I.V."/>
            <person name="Hibbett D.S."/>
        </authorList>
    </citation>
    <scope>NUCLEOTIDE SEQUENCE [LARGE SCALE GENOMIC DNA]</scope>
    <source>
        <strain evidence="1 2">L-15889</strain>
    </source>
</reference>
<dbReference type="EMBL" id="KV429079">
    <property type="protein sequence ID" value="KZT67136.1"/>
    <property type="molecule type" value="Genomic_DNA"/>
</dbReference>
<dbReference type="STRING" id="1314783.A0A165NM59"/>
<keyword evidence="2" id="KW-1185">Reference proteome</keyword>
<dbReference type="AlphaFoldDB" id="A0A165NM59"/>
<organism evidence="1 2">
    <name type="scientific">Daedalea quercina L-15889</name>
    <dbReference type="NCBI Taxonomy" id="1314783"/>
    <lineage>
        <taxon>Eukaryota</taxon>
        <taxon>Fungi</taxon>
        <taxon>Dikarya</taxon>
        <taxon>Basidiomycota</taxon>
        <taxon>Agaricomycotina</taxon>
        <taxon>Agaricomycetes</taxon>
        <taxon>Polyporales</taxon>
        <taxon>Fomitopsis</taxon>
    </lineage>
</organism>
<gene>
    <name evidence="1" type="ORF">DAEQUDRAFT_404979</name>
</gene>
<protein>
    <submittedName>
        <fullName evidence="1">Uncharacterized protein</fullName>
    </submittedName>
</protein>
<evidence type="ECO:0000313" key="2">
    <source>
        <dbReference type="Proteomes" id="UP000076727"/>
    </source>
</evidence>
<accession>A0A165NM59</accession>
<evidence type="ECO:0000313" key="1">
    <source>
        <dbReference type="EMBL" id="KZT67136.1"/>
    </source>
</evidence>
<dbReference type="OrthoDB" id="2756548at2759"/>